<evidence type="ECO:0000259" key="1">
    <source>
        <dbReference type="SMART" id="SM00329"/>
    </source>
</evidence>
<dbReference type="Pfam" id="PF02886">
    <property type="entry name" value="LBP_BPI_CETP_C"/>
    <property type="match status" value="1"/>
</dbReference>
<dbReference type="SMART" id="SM00329">
    <property type="entry name" value="BPI2"/>
    <property type="match status" value="1"/>
</dbReference>
<dbReference type="PANTHER" id="PTHR10504:SF133">
    <property type="entry name" value="LIPID-BINDING SERUM GLYCOPROTEIN C-TERMINAL DOMAIN-CONTAINING PROTEIN"/>
    <property type="match status" value="1"/>
</dbReference>
<reference evidence="3" key="1">
    <citation type="submission" date="2017-02" db="UniProtKB">
        <authorList>
            <consortium name="WormBaseParasite"/>
        </authorList>
    </citation>
    <scope>IDENTIFICATION</scope>
</reference>
<evidence type="ECO:0000313" key="2">
    <source>
        <dbReference type="Proteomes" id="UP000046393"/>
    </source>
</evidence>
<dbReference type="Gene3D" id="3.15.10.10">
    <property type="entry name" value="Bactericidal permeability-increasing protein, domain 1"/>
    <property type="match status" value="1"/>
</dbReference>
<dbReference type="GO" id="GO:0008289">
    <property type="term" value="F:lipid binding"/>
    <property type="evidence" value="ECO:0007669"/>
    <property type="project" value="InterPro"/>
</dbReference>
<dbReference type="GO" id="GO:0005615">
    <property type="term" value="C:extracellular space"/>
    <property type="evidence" value="ECO:0007669"/>
    <property type="project" value="TreeGrafter"/>
</dbReference>
<dbReference type="InterPro" id="IPR032942">
    <property type="entry name" value="BPI/LBP/Plunc"/>
</dbReference>
<dbReference type="InterPro" id="IPR017943">
    <property type="entry name" value="Bactericidal_perm-incr_a/b_dom"/>
</dbReference>
<dbReference type="AlphaFoldDB" id="A0A0N5AHH1"/>
<organism evidence="2 3">
    <name type="scientific">Syphacia muris</name>
    <dbReference type="NCBI Taxonomy" id="451379"/>
    <lineage>
        <taxon>Eukaryota</taxon>
        <taxon>Metazoa</taxon>
        <taxon>Ecdysozoa</taxon>
        <taxon>Nematoda</taxon>
        <taxon>Chromadorea</taxon>
        <taxon>Rhabditida</taxon>
        <taxon>Spirurina</taxon>
        <taxon>Oxyuridomorpha</taxon>
        <taxon>Oxyuroidea</taxon>
        <taxon>Oxyuridae</taxon>
        <taxon>Syphacia</taxon>
    </lineage>
</organism>
<accession>A0A0N5AHH1</accession>
<dbReference type="InterPro" id="IPR001124">
    <property type="entry name" value="Lipid-bd_serum_glycop_C"/>
</dbReference>
<protein>
    <submittedName>
        <fullName evidence="3">BPI2 domain-containing protein</fullName>
    </submittedName>
</protein>
<proteinExistence type="predicted"/>
<name>A0A0N5AHH1_9BILA</name>
<dbReference type="WBParaSite" id="SMUV_0000382301-mRNA-1">
    <property type="protein sequence ID" value="SMUV_0000382301-mRNA-1"/>
    <property type="gene ID" value="SMUV_0000382301"/>
</dbReference>
<sequence>MYIIRDFRKPWIYADSNYAESGTNAGFVTRISQSGMDLLSDYLKDRISKMSLNTEIPISFSTEIDNDITYELLATNLVSCDSSTLQSRVTITPNKGVSWTGSQLSAKIASLFKVKTENAEFIGKSNISIDRAVINMQFSTGINADGHLKTDMSSCRVRLRQVSINFARNNASLLSNYFAPISRLTKDKIEEVLCAKFFTELIPTISNRLMNTPMSAILFEHYFINYGFIDKINYTEKYIEMKHRGNTFAILRQGKFLLFSSLSRNRVNDFRLPFRSTPMYIPNETFGMVDFYVSNYTVSSLLFWMNQYRKFNYEISKDSSSSESIVGYLRTGCGAEDVCAGTLFPALAAQFPNGLVQIKTRTSKSPTLIFTSGKGIASLDNRVDAFVQQGDKITRFLTARMTVDVAFSKFAFKDYELTMSLKIEKFKIYDVASSIEGIDATSLEFLVSALNELVISDDLAKKLKGGIQLPIMLDFEQKSVDVVVENGYLRISANYCYDNLCDNFAENTDAVDYYDAINS</sequence>
<evidence type="ECO:0000313" key="3">
    <source>
        <dbReference type="WBParaSite" id="SMUV_0000382301-mRNA-1"/>
    </source>
</evidence>
<dbReference type="PANTHER" id="PTHR10504">
    <property type="entry name" value="BACTERICIDAL PERMEABILITY-INCREASING BPI PROTEIN-RELATED"/>
    <property type="match status" value="1"/>
</dbReference>
<dbReference type="STRING" id="451379.A0A0N5AHH1"/>
<dbReference type="Proteomes" id="UP000046393">
    <property type="component" value="Unplaced"/>
</dbReference>
<keyword evidence="2" id="KW-1185">Reference proteome</keyword>
<dbReference type="SUPFAM" id="SSF55394">
    <property type="entry name" value="Bactericidal permeability-increasing protein, BPI"/>
    <property type="match status" value="2"/>
</dbReference>
<feature type="domain" description="Lipid-binding serum glycoprotein C-terminal" evidence="1">
    <location>
        <begin position="282"/>
        <end position="493"/>
    </location>
</feature>
<dbReference type="Gene3D" id="3.15.20.10">
    <property type="entry name" value="Bactericidal permeability-increasing protein, domain 2"/>
    <property type="match status" value="1"/>
</dbReference>